<sequence>RKIETNSHIYHFTLLVANCNYFFAFFLNDNDSHSHLDLSTYPQVYPQARGGAPRAAV</sequence>
<proteinExistence type="predicted"/>
<dbReference type="AlphaFoldDB" id="A0A383CHF4"/>
<gene>
    <name evidence="2" type="ORF">METZ01_LOCUS484651</name>
</gene>
<keyword evidence="1" id="KW-1133">Transmembrane helix</keyword>
<name>A0A383CHF4_9ZZZZ</name>
<reference evidence="2" key="1">
    <citation type="submission" date="2018-05" db="EMBL/GenBank/DDBJ databases">
        <authorList>
            <person name="Lanie J.A."/>
            <person name="Ng W.-L."/>
            <person name="Kazmierczak K.M."/>
            <person name="Andrzejewski T.M."/>
            <person name="Davidsen T.M."/>
            <person name="Wayne K.J."/>
            <person name="Tettelin H."/>
            <person name="Glass J.I."/>
            <person name="Rusch D."/>
            <person name="Podicherti R."/>
            <person name="Tsui H.-C.T."/>
            <person name="Winkler M.E."/>
        </authorList>
    </citation>
    <scope>NUCLEOTIDE SEQUENCE</scope>
</reference>
<evidence type="ECO:0000256" key="1">
    <source>
        <dbReference type="SAM" id="Phobius"/>
    </source>
</evidence>
<protein>
    <submittedName>
        <fullName evidence="2">Uncharacterized protein</fullName>
    </submittedName>
</protein>
<keyword evidence="1" id="KW-0472">Membrane</keyword>
<feature type="non-terminal residue" evidence="2">
    <location>
        <position position="1"/>
    </location>
</feature>
<keyword evidence="1" id="KW-0812">Transmembrane</keyword>
<accession>A0A383CHF4</accession>
<feature type="transmembrane region" description="Helical" evidence="1">
    <location>
        <begin position="9"/>
        <end position="27"/>
    </location>
</feature>
<dbReference type="EMBL" id="UINC01208989">
    <property type="protein sequence ID" value="SVE31797.1"/>
    <property type="molecule type" value="Genomic_DNA"/>
</dbReference>
<evidence type="ECO:0000313" key="2">
    <source>
        <dbReference type="EMBL" id="SVE31797.1"/>
    </source>
</evidence>
<organism evidence="2">
    <name type="scientific">marine metagenome</name>
    <dbReference type="NCBI Taxonomy" id="408172"/>
    <lineage>
        <taxon>unclassified sequences</taxon>
        <taxon>metagenomes</taxon>
        <taxon>ecological metagenomes</taxon>
    </lineage>
</organism>